<feature type="transmembrane region" description="Helical" evidence="7">
    <location>
        <begin position="295"/>
        <end position="316"/>
    </location>
</feature>
<feature type="region of interest" description="Disordered" evidence="6">
    <location>
        <begin position="11"/>
        <end position="31"/>
    </location>
</feature>
<evidence type="ECO:0000313" key="8">
    <source>
        <dbReference type="EMBL" id="MBC6609626.1"/>
    </source>
</evidence>
<evidence type="ECO:0000256" key="5">
    <source>
        <dbReference type="ARBA" id="ARBA00023136"/>
    </source>
</evidence>
<feature type="transmembrane region" description="Helical" evidence="7">
    <location>
        <begin position="172"/>
        <end position="195"/>
    </location>
</feature>
<dbReference type="EMBL" id="JACSCY010000001">
    <property type="protein sequence ID" value="MBC6609626.1"/>
    <property type="molecule type" value="Genomic_DNA"/>
</dbReference>
<evidence type="ECO:0000256" key="7">
    <source>
        <dbReference type="SAM" id="Phobius"/>
    </source>
</evidence>
<dbReference type="InterPro" id="IPR002549">
    <property type="entry name" value="AI-2E-like"/>
</dbReference>
<feature type="transmembrane region" description="Helical" evidence="7">
    <location>
        <begin position="43"/>
        <end position="61"/>
    </location>
</feature>
<feature type="transmembrane region" description="Helical" evidence="7">
    <location>
        <begin position="67"/>
        <end position="87"/>
    </location>
</feature>
<comment type="similarity">
    <text evidence="2">Belongs to the autoinducer-2 exporter (AI-2E) (TC 2.A.86) family.</text>
</comment>
<evidence type="ECO:0000256" key="4">
    <source>
        <dbReference type="ARBA" id="ARBA00022989"/>
    </source>
</evidence>
<accession>A0ABR7MEY3</accession>
<keyword evidence="5 7" id="KW-0472">Membrane</keyword>
<comment type="caution">
    <text evidence="8">The sequence shown here is derived from an EMBL/GenBank/DDBJ whole genome shotgun (WGS) entry which is preliminary data.</text>
</comment>
<proteinExistence type="inferred from homology"/>
<feature type="compositionally biased region" description="Low complexity" evidence="6">
    <location>
        <begin position="11"/>
        <end position="26"/>
    </location>
</feature>
<feature type="transmembrane region" description="Helical" evidence="7">
    <location>
        <begin position="328"/>
        <end position="354"/>
    </location>
</feature>
<evidence type="ECO:0000256" key="6">
    <source>
        <dbReference type="SAM" id="MobiDB-lite"/>
    </source>
</evidence>
<dbReference type="Proteomes" id="UP000622017">
    <property type="component" value="Unassembled WGS sequence"/>
</dbReference>
<evidence type="ECO:0000256" key="2">
    <source>
        <dbReference type="ARBA" id="ARBA00009773"/>
    </source>
</evidence>
<evidence type="ECO:0000256" key="3">
    <source>
        <dbReference type="ARBA" id="ARBA00022692"/>
    </source>
</evidence>
<dbReference type="RefSeq" id="WP_187317928.1">
    <property type="nucleotide sequence ID" value="NZ_JACSCY010000001.1"/>
</dbReference>
<feature type="transmembrane region" description="Helical" evidence="7">
    <location>
        <begin position="99"/>
        <end position="119"/>
    </location>
</feature>
<protein>
    <submittedName>
        <fullName evidence="8">AI-2E family transporter</fullName>
    </submittedName>
</protein>
<dbReference type="PANTHER" id="PTHR21716:SF62">
    <property type="entry name" value="TRANSPORT PROTEIN YDBI-RELATED"/>
    <property type="match status" value="1"/>
</dbReference>
<name>A0ABR7MEY3_9BACT</name>
<dbReference type="PANTHER" id="PTHR21716">
    <property type="entry name" value="TRANSMEMBRANE PROTEIN"/>
    <property type="match status" value="1"/>
</dbReference>
<sequence length="377" mass="40474">MLDFIRNTFQAASPAPHAPSTPSDTSKGPFDPKQQSDGFMTRVLLVVGTLLCVGLLLWFLWASMSILLLGFGAVLFAVLLRAVGRIFCRISSKMPQKLAVTLALLLLIGLITGFVLLAAPRISEQASTLSSNLPAAVNKIEEQLEQTQWGHYLIDKIRSDASAPNLSRMTGYVGSFLGIVANTVVLLIAGFFLALNPDLYVNGFTRLFPIARRKRAREVVSCVVKQLEGWLLGQFIAMLAVGILTWAGLMLLGIPLALVLGVLTFILDFVPFVGPIAAAVPGVLLAVLQGPEMMLYVGLVYLGVQQVESYVVVPLVQQRTVAVPPVLVLLGALLGGVLGGLPGTIIAMPALVTFMTLIQELYIKDALGDHQSTDENE</sequence>
<comment type="subcellular location">
    <subcellularLocation>
        <location evidence="1">Membrane</location>
        <topology evidence="1">Multi-pass membrane protein</topology>
    </subcellularLocation>
</comment>
<feature type="transmembrane region" description="Helical" evidence="7">
    <location>
        <begin position="235"/>
        <end position="263"/>
    </location>
</feature>
<evidence type="ECO:0000256" key="1">
    <source>
        <dbReference type="ARBA" id="ARBA00004141"/>
    </source>
</evidence>
<dbReference type="Pfam" id="PF01594">
    <property type="entry name" value="AI-2E_transport"/>
    <property type="match status" value="1"/>
</dbReference>
<gene>
    <name evidence="8" type="ORF">H8B15_01750</name>
</gene>
<keyword evidence="3 7" id="KW-0812">Transmembrane</keyword>
<evidence type="ECO:0000313" key="9">
    <source>
        <dbReference type="Proteomes" id="UP000622017"/>
    </source>
</evidence>
<keyword evidence="9" id="KW-1185">Reference proteome</keyword>
<organism evidence="8 9">
    <name type="scientific">Hymenobacter citatus</name>
    <dbReference type="NCBI Taxonomy" id="2763506"/>
    <lineage>
        <taxon>Bacteria</taxon>
        <taxon>Pseudomonadati</taxon>
        <taxon>Bacteroidota</taxon>
        <taxon>Cytophagia</taxon>
        <taxon>Cytophagales</taxon>
        <taxon>Hymenobacteraceae</taxon>
        <taxon>Hymenobacter</taxon>
    </lineage>
</organism>
<reference evidence="8 9" key="1">
    <citation type="submission" date="2020-08" db="EMBL/GenBank/DDBJ databases">
        <title>Hymenobacter sp.</title>
        <authorList>
            <person name="Kim M.K."/>
        </authorList>
    </citation>
    <scope>NUCLEOTIDE SEQUENCE [LARGE SCALE GENOMIC DNA]</scope>
    <source>
        <strain evidence="8 9">BT507</strain>
    </source>
</reference>
<keyword evidence="4 7" id="KW-1133">Transmembrane helix</keyword>